<dbReference type="EMBL" id="SMLW01000607">
    <property type="protein sequence ID" value="MTI26995.1"/>
    <property type="molecule type" value="Genomic_DNA"/>
</dbReference>
<evidence type="ECO:0008006" key="4">
    <source>
        <dbReference type="Google" id="ProtNLM"/>
    </source>
</evidence>
<feature type="transmembrane region" description="Helical" evidence="1">
    <location>
        <begin position="223"/>
        <end position="241"/>
    </location>
</feature>
<gene>
    <name evidence="2" type="ORF">E1163_18705</name>
</gene>
<dbReference type="Pfam" id="PF18943">
    <property type="entry name" value="DUF5690"/>
    <property type="match status" value="1"/>
</dbReference>
<feature type="transmembrane region" description="Helical" evidence="1">
    <location>
        <begin position="111"/>
        <end position="130"/>
    </location>
</feature>
<feature type="transmembrane region" description="Helical" evidence="1">
    <location>
        <begin position="296"/>
        <end position="316"/>
    </location>
</feature>
<dbReference type="SUPFAM" id="SSF103473">
    <property type="entry name" value="MFS general substrate transporter"/>
    <property type="match status" value="1"/>
</dbReference>
<dbReference type="RefSeq" id="WP_155174003.1">
    <property type="nucleotide sequence ID" value="NZ_BAAAFL010000068.1"/>
</dbReference>
<reference evidence="2 3" key="1">
    <citation type="submission" date="2019-02" db="EMBL/GenBank/DDBJ databases">
        <authorList>
            <person name="Goldberg S.R."/>
            <person name="Haltli B.A."/>
            <person name="Correa H."/>
            <person name="Russell K.G."/>
        </authorList>
    </citation>
    <scope>NUCLEOTIDE SEQUENCE [LARGE SCALE GENOMIC DNA]</scope>
    <source>
        <strain evidence="2 3">JCM 16186</strain>
    </source>
</reference>
<evidence type="ECO:0000313" key="3">
    <source>
        <dbReference type="Proteomes" id="UP000798808"/>
    </source>
</evidence>
<keyword evidence="1" id="KW-0472">Membrane</keyword>
<name>A0ABW9RT43_9BACT</name>
<accession>A0ABW9RT43</accession>
<feature type="transmembrane region" description="Helical" evidence="1">
    <location>
        <begin position="57"/>
        <end position="75"/>
    </location>
</feature>
<keyword evidence="3" id="KW-1185">Reference proteome</keyword>
<dbReference type="InterPro" id="IPR036259">
    <property type="entry name" value="MFS_trans_sf"/>
</dbReference>
<feature type="transmembrane region" description="Helical" evidence="1">
    <location>
        <begin position="322"/>
        <end position="342"/>
    </location>
</feature>
<evidence type="ECO:0000313" key="2">
    <source>
        <dbReference type="EMBL" id="MTI26995.1"/>
    </source>
</evidence>
<evidence type="ECO:0000256" key="1">
    <source>
        <dbReference type="SAM" id="Phobius"/>
    </source>
</evidence>
<comment type="caution">
    <text evidence="2">The sequence shown here is derived from an EMBL/GenBank/DDBJ whole genome shotgun (WGS) entry which is preliminary data.</text>
</comment>
<dbReference type="InterPro" id="IPR043745">
    <property type="entry name" value="DUF5690"/>
</dbReference>
<dbReference type="Gene3D" id="1.20.1250.20">
    <property type="entry name" value="MFS general substrate transporter like domains"/>
    <property type="match status" value="1"/>
</dbReference>
<keyword evidence="1" id="KW-1133">Transmembrane helix</keyword>
<feature type="transmembrane region" description="Helical" evidence="1">
    <location>
        <begin position="174"/>
        <end position="195"/>
    </location>
</feature>
<organism evidence="2 3">
    <name type="scientific">Fulvivirga kasyanovii</name>
    <dbReference type="NCBI Taxonomy" id="396812"/>
    <lineage>
        <taxon>Bacteria</taxon>
        <taxon>Pseudomonadati</taxon>
        <taxon>Bacteroidota</taxon>
        <taxon>Cytophagia</taxon>
        <taxon>Cytophagales</taxon>
        <taxon>Fulvivirgaceae</taxon>
        <taxon>Fulvivirga</taxon>
    </lineage>
</organism>
<proteinExistence type="predicted"/>
<feature type="transmembrane region" description="Helical" evidence="1">
    <location>
        <begin position="362"/>
        <end position="382"/>
    </location>
</feature>
<feature type="transmembrane region" description="Helical" evidence="1">
    <location>
        <begin position="87"/>
        <end position="105"/>
    </location>
</feature>
<dbReference type="Proteomes" id="UP000798808">
    <property type="component" value="Unassembled WGS sequence"/>
</dbReference>
<feature type="transmembrane region" description="Helical" evidence="1">
    <location>
        <begin position="16"/>
        <end position="37"/>
    </location>
</feature>
<keyword evidence="1" id="KW-0812">Transmembrane</keyword>
<feature type="transmembrane region" description="Helical" evidence="1">
    <location>
        <begin position="142"/>
        <end position="162"/>
    </location>
</feature>
<protein>
    <recommendedName>
        <fullName evidence="4">MFS transporter</fullName>
    </recommendedName>
</protein>
<feature type="transmembrane region" description="Helical" evidence="1">
    <location>
        <begin position="267"/>
        <end position="289"/>
    </location>
</feature>
<feature type="transmembrane region" description="Helical" evidence="1">
    <location>
        <begin position="394"/>
        <end position="417"/>
    </location>
</feature>
<sequence length="436" mass="48937">MLATRIQNWLRRQNSAIFSLYAIVAAFCTYSCMYAFRKPFAVATFSGLQFAGVDYKVWLITAQVLGYTLSKFVGIKIVSEMKNGSRAVSILVLIGFAALSLLGFALVPAPYNIACLFLNGLPLGMIWGLVFSYLEGRKMTEALGAGLSVSFIFSSGMVKAVGKYLIVNWGISEYWMPLVAGMVFFMPLLLFVWLLDRLPPPTPEDNRLRTKREPMNSSQRRKFFKTFAPGLIFLIITYMALTAYRDFRDNFAAEIWKSLGYGSSSKVFIMTEIPIAIAVLVIMGSLMVIRSNSRALWVNHILILAGILIVGLSTLLFEQHLISAPVWMTLVGLGLYMGYVPFNSILFDRMIATFHYVSNVGFLIYLADSFGYLASVGILFYKEFGHPDMKWLDFFISMGYILTVSGSVTMVASWIYFHKKESMANYRSLNHHLAGA</sequence>